<evidence type="ECO:0000313" key="2">
    <source>
        <dbReference type="EMBL" id="EGL84163.1"/>
    </source>
</evidence>
<dbReference type="EMBL" id="AFCE01000037">
    <property type="protein sequence ID" value="EGL84163.1"/>
    <property type="molecule type" value="Genomic_DNA"/>
</dbReference>
<keyword evidence="1" id="KW-0812">Transmembrane</keyword>
<reference evidence="2 4" key="1">
    <citation type="journal article" date="2011" name="J. Bacteriol.">
        <title>Draft genome sequence of the thermoalkaliphilic Caldalkalibacillus thermarum strain TA2.A1.</title>
        <authorList>
            <person name="Kalamorz F."/>
            <person name="Keis S."/>
            <person name="McMillan D.G."/>
            <person name="Olsson K."/>
            <person name="Stanton J.A."/>
            <person name="Stockwell P."/>
            <person name="Black M.A."/>
            <person name="Klingeman D.M."/>
            <person name="Land M.L."/>
            <person name="Han C.S."/>
            <person name="Martin S.L."/>
            <person name="Becher S.A."/>
            <person name="Peddie C.J."/>
            <person name="Morgan H.W."/>
            <person name="Matthies D."/>
            <person name="Preiss L."/>
            <person name="Meier T."/>
            <person name="Brown S.D."/>
            <person name="Cook G.M."/>
        </authorList>
    </citation>
    <scope>NUCLEOTIDE SEQUENCE [LARGE SCALE GENOMIC DNA]</scope>
    <source>
        <strain evidence="2 4">TA2.A1</strain>
    </source>
</reference>
<evidence type="ECO:0000313" key="3">
    <source>
        <dbReference type="EMBL" id="QZT33634.1"/>
    </source>
</evidence>
<sequence>MDPLQFVISILLFLILFFGIGFILNMLLKTTWLPGLILYPLVVLLIVSDVPLKGYITNPGESLARLGEKLMGLLMVDYIILGAGFIGALLSGLSIQMLRARGYRMF</sequence>
<name>F5L3B6_CALTT</name>
<dbReference type="Proteomes" id="UP000825179">
    <property type="component" value="Chromosome"/>
</dbReference>
<feature type="transmembrane region" description="Helical" evidence="1">
    <location>
        <begin position="76"/>
        <end position="98"/>
    </location>
</feature>
<feature type="transmembrane region" description="Helical" evidence="1">
    <location>
        <begin position="6"/>
        <end position="24"/>
    </location>
</feature>
<keyword evidence="1" id="KW-1133">Transmembrane helix</keyword>
<dbReference type="RefSeq" id="WP_007502348.1">
    <property type="nucleotide sequence ID" value="NZ_AFCE01000037.1"/>
</dbReference>
<keyword evidence="1" id="KW-0472">Membrane</keyword>
<dbReference type="eggNOG" id="ENOG5032RYS">
    <property type="taxonomic scope" value="Bacteria"/>
</dbReference>
<accession>F5L3B6</accession>
<feature type="transmembrane region" description="Helical" evidence="1">
    <location>
        <begin position="36"/>
        <end position="56"/>
    </location>
</feature>
<reference evidence="3 5" key="2">
    <citation type="journal article" date="2020" name="Extremophiles">
        <title>Genomic analysis of Caldalkalibacillus thermarum TA2.A1 reveals aerobic alkaliphilic metabolism and evolutionary hallmarks linking alkaliphilic bacteria and plant life.</title>
        <authorList>
            <person name="de Jong S.I."/>
            <person name="van den Broek M.A."/>
            <person name="Merkel A.Y."/>
            <person name="de la Torre Cortes P."/>
            <person name="Kalamorz F."/>
            <person name="Cook G.M."/>
            <person name="van Loosdrecht M.C.M."/>
            <person name="McMillan D.G.G."/>
        </authorList>
    </citation>
    <scope>NUCLEOTIDE SEQUENCE [LARGE SCALE GENOMIC DNA]</scope>
    <source>
        <strain evidence="3 5">TA2.A1</strain>
    </source>
</reference>
<protein>
    <submittedName>
        <fullName evidence="3">YuiB family protein</fullName>
    </submittedName>
</protein>
<dbReference type="AlphaFoldDB" id="F5L3B6"/>
<reference evidence="3" key="3">
    <citation type="submission" date="2021-08" db="EMBL/GenBank/DDBJ databases">
        <authorList>
            <person name="de Jong S."/>
            <person name="van den Broek M."/>
            <person name="Merkel A."/>
            <person name="de la Torre Cortes P."/>
            <person name="Kalamorz F."/>
            <person name="Cook G."/>
            <person name="van Loosdrecht M."/>
            <person name="McMillan D."/>
        </authorList>
    </citation>
    <scope>NUCLEOTIDE SEQUENCE</scope>
    <source>
        <strain evidence="3">TA2.A1</strain>
    </source>
</reference>
<evidence type="ECO:0000313" key="5">
    <source>
        <dbReference type="Proteomes" id="UP000825179"/>
    </source>
</evidence>
<dbReference type="InterPro" id="IPR025917">
    <property type="entry name" value="YuiB"/>
</dbReference>
<dbReference type="KEGG" id="cthu:HUR95_15595"/>
<proteinExistence type="predicted"/>
<dbReference type="Pfam" id="PF14068">
    <property type="entry name" value="YuiB"/>
    <property type="match status" value="1"/>
</dbReference>
<dbReference type="EMBL" id="CP082237">
    <property type="protein sequence ID" value="QZT33634.1"/>
    <property type="molecule type" value="Genomic_DNA"/>
</dbReference>
<organism evidence="2 4">
    <name type="scientific">Caldalkalibacillus thermarum (strain TA2.A1)</name>
    <dbReference type="NCBI Taxonomy" id="986075"/>
    <lineage>
        <taxon>Bacteria</taxon>
        <taxon>Bacillati</taxon>
        <taxon>Bacillota</taxon>
        <taxon>Bacilli</taxon>
        <taxon>Bacillales</taxon>
        <taxon>Bacillaceae</taxon>
        <taxon>Caldalkalibacillus</taxon>
    </lineage>
</organism>
<gene>
    <name evidence="2" type="ORF">CathTA2_0277</name>
    <name evidence="3" type="ORF">HUR95_15595</name>
</gene>
<dbReference type="Proteomes" id="UP000010716">
    <property type="component" value="Unassembled WGS sequence"/>
</dbReference>
<evidence type="ECO:0000313" key="4">
    <source>
        <dbReference type="Proteomes" id="UP000010716"/>
    </source>
</evidence>
<evidence type="ECO:0000256" key="1">
    <source>
        <dbReference type="SAM" id="Phobius"/>
    </source>
</evidence>
<keyword evidence="5" id="KW-1185">Reference proteome</keyword>